<dbReference type="Gene3D" id="3.20.190.10">
    <property type="entry name" value="MutM-like, N-terminal"/>
    <property type="match status" value="1"/>
</dbReference>
<keyword evidence="9" id="KW-0238">DNA-binding</keyword>
<keyword evidence="4" id="KW-0479">Metal-binding</keyword>
<dbReference type="InterPro" id="IPR010979">
    <property type="entry name" value="Ribosomal_uS13-like_H2TH"/>
</dbReference>
<dbReference type="PROSITE" id="PS51066">
    <property type="entry name" value="ZF_FPG_2"/>
    <property type="match status" value="1"/>
</dbReference>
<evidence type="ECO:0000256" key="1">
    <source>
        <dbReference type="ARBA" id="ARBA00001947"/>
    </source>
</evidence>
<evidence type="ECO:0000256" key="8">
    <source>
        <dbReference type="ARBA" id="ARBA00022833"/>
    </source>
</evidence>
<dbReference type="PANTHER" id="PTHR42697:SF3">
    <property type="entry name" value="ENDONUCLEASE 8 1"/>
    <property type="match status" value="1"/>
</dbReference>
<dbReference type="EMBL" id="CP013200">
    <property type="protein sequence ID" value="ALO66755.1"/>
    <property type="molecule type" value="Genomic_DNA"/>
</dbReference>
<dbReference type="AlphaFoldDB" id="A0A0S2LZ31"/>
<keyword evidence="7" id="KW-0378">Hydrolase</keyword>
<reference evidence="17 18" key="2">
    <citation type="journal article" date="2016" name="J. Biotechnol.">
        <title>Complete genome sequence of Arthrobacter alpinus ERGS4:06, a yellow pigmented bacterium tolerant to cold and radiations isolated from Sikkim Himalaya.</title>
        <authorList>
            <person name="Kumar R."/>
            <person name="Singh D."/>
            <person name="Swarnkar M.K."/>
            <person name="Singh A.K."/>
            <person name="Kumar S."/>
        </authorList>
    </citation>
    <scope>NUCLEOTIDE SEQUENCE [LARGE SCALE GENOMIC DNA]</scope>
    <source>
        <strain evidence="17 18">ERGS4:06</strain>
    </source>
</reference>
<dbReference type="CDD" id="cd08970">
    <property type="entry name" value="AcNei1_N"/>
    <property type="match status" value="1"/>
</dbReference>
<evidence type="ECO:0000256" key="5">
    <source>
        <dbReference type="ARBA" id="ARBA00022763"/>
    </source>
</evidence>
<evidence type="ECO:0000256" key="9">
    <source>
        <dbReference type="ARBA" id="ARBA00023125"/>
    </source>
</evidence>
<dbReference type="Pfam" id="PF01149">
    <property type="entry name" value="Fapy_DNA_glyco"/>
    <property type="match status" value="1"/>
</dbReference>
<dbReference type="GO" id="GO:0140078">
    <property type="term" value="F:class I DNA-(apurinic or apyrimidinic site) endonuclease activity"/>
    <property type="evidence" value="ECO:0007669"/>
    <property type="project" value="UniProtKB-EC"/>
</dbReference>
<comment type="similarity">
    <text evidence="2">Belongs to the FPG family.</text>
</comment>
<keyword evidence="12" id="KW-0511">Multifunctional enzyme</keyword>
<dbReference type="Proteomes" id="UP000059574">
    <property type="component" value="Chromosome"/>
</dbReference>
<organism evidence="17 18">
    <name type="scientific">Arthrobacter alpinus</name>
    <dbReference type="NCBI Taxonomy" id="656366"/>
    <lineage>
        <taxon>Bacteria</taxon>
        <taxon>Bacillati</taxon>
        <taxon>Actinomycetota</taxon>
        <taxon>Actinomycetes</taxon>
        <taxon>Micrococcales</taxon>
        <taxon>Micrococcaceae</taxon>
        <taxon>Arthrobacter</taxon>
    </lineage>
</organism>
<evidence type="ECO:0000259" key="16">
    <source>
        <dbReference type="PROSITE" id="PS51068"/>
    </source>
</evidence>
<dbReference type="SUPFAM" id="SSF57716">
    <property type="entry name" value="Glucocorticoid receptor-like (DNA-binding domain)"/>
    <property type="match status" value="1"/>
</dbReference>
<evidence type="ECO:0000256" key="12">
    <source>
        <dbReference type="ARBA" id="ARBA00023268"/>
    </source>
</evidence>
<dbReference type="SUPFAM" id="SSF46946">
    <property type="entry name" value="S13-like H2TH domain"/>
    <property type="match status" value="1"/>
</dbReference>
<gene>
    <name evidence="17" type="ORF">AS189_09885</name>
</gene>
<dbReference type="GO" id="GO:0008270">
    <property type="term" value="F:zinc ion binding"/>
    <property type="evidence" value="ECO:0007669"/>
    <property type="project" value="UniProtKB-KW"/>
</dbReference>
<sequence length="365" mass="38858">MPEGHSVHRLARQFSDVFAGAALAVSSPQGKFAAGALLLDGQVLERAEAHGKQMFLYFTHDLVMRVHLGLYGAWDFGGDSTFTGASSIGAPRRIGEREIVGDRGWAHASEGPAANLRAGGGRGWAHASEGPAANLRAGGGRGDYHGPPVPKGAVRVRLVSDHGWADLRGPTACEVITPAESEAVRRRLGPDPLNNVPGDAQEFARRIRKSSTSIALQLMKQEVLAGVGNVYRAEVLFRLGLDPLMPGKSLQADEAQALWGDIGRIMADGVRDGRIITTELCDRPTGVGLEVGHGLRERTVSGFAASSVVAANSAMASATNKDVPVDDAHYVYKREGRPCRHCGTEIAMKELGGRKLYWCPGCQGR</sequence>
<evidence type="ECO:0000256" key="4">
    <source>
        <dbReference type="ARBA" id="ARBA00022723"/>
    </source>
</evidence>
<evidence type="ECO:0000313" key="18">
    <source>
        <dbReference type="Proteomes" id="UP000059574"/>
    </source>
</evidence>
<evidence type="ECO:0000256" key="10">
    <source>
        <dbReference type="ARBA" id="ARBA00023204"/>
    </source>
</evidence>
<dbReference type="PROSITE" id="PS51068">
    <property type="entry name" value="FPG_CAT"/>
    <property type="match status" value="1"/>
</dbReference>
<keyword evidence="6 14" id="KW-0863">Zinc-finger</keyword>
<dbReference type="GO" id="GO:0003684">
    <property type="term" value="F:damaged DNA binding"/>
    <property type="evidence" value="ECO:0007669"/>
    <property type="project" value="InterPro"/>
</dbReference>
<dbReference type="InterPro" id="IPR012319">
    <property type="entry name" value="FPG_cat"/>
</dbReference>
<evidence type="ECO:0000259" key="15">
    <source>
        <dbReference type="PROSITE" id="PS51066"/>
    </source>
</evidence>
<dbReference type="Pfam" id="PF06831">
    <property type="entry name" value="H2TH"/>
    <property type="match status" value="1"/>
</dbReference>
<evidence type="ECO:0000256" key="14">
    <source>
        <dbReference type="PROSITE-ProRule" id="PRU00391"/>
    </source>
</evidence>
<keyword evidence="10" id="KW-0234">DNA repair</keyword>
<dbReference type="SMART" id="SM01232">
    <property type="entry name" value="H2TH"/>
    <property type="match status" value="1"/>
</dbReference>
<dbReference type="OrthoDB" id="9800855at2"/>
<dbReference type="SUPFAM" id="SSF81624">
    <property type="entry name" value="N-terminal domain of MutM-like DNA repair proteins"/>
    <property type="match status" value="1"/>
</dbReference>
<dbReference type="EC" id="4.2.99.18" evidence="3"/>
<keyword evidence="13" id="KW-0326">Glycosidase</keyword>
<evidence type="ECO:0000313" key="17">
    <source>
        <dbReference type="EMBL" id="ALO66755.1"/>
    </source>
</evidence>
<dbReference type="Gene3D" id="1.10.8.50">
    <property type="match status" value="1"/>
</dbReference>
<dbReference type="InterPro" id="IPR035937">
    <property type="entry name" value="FPG_N"/>
</dbReference>
<evidence type="ECO:0000256" key="6">
    <source>
        <dbReference type="ARBA" id="ARBA00022771"/>
    </source>
</evidence>
<name>A0A0S2LZ31_9MICC</name>
<accession>A0A0S2LZ31</accession>
<keyword evidence="5" id="KW-0227">DNA damage</keyword>
<dbReference type="InterPro" id="IPR015886">
    <property type="entry name" value="H2TH_FPG"/>
</dbReference>
<evidence type="ECO:0000256" key="13">
    <source>
        <dbReference type="ARBA" id="ARBA00023295"/>
    </source>
</evidence>
<dbReference type="PANTHER" id="PTHR42697">
    <property type="entry name" value="ENDONUCLEASE 8"/>
    <property type="match status" value="1"/>
</dbReference>
<keyword evidence="8" id="KW-0862">Zinc</keyword>
<comment type="cofactor">
    <cofactor evidence="1">
        <name>Zn(2+)</name>
        <dbReference type="ChEBI" id="CHEBI:29105"/>
    </cofactor>
</comment>
<reference evidence="18" key="1">
    <citation type="submission" date="2015-11" db="EMBL/GenBank/DDBJ databases">
        <authorList>
            <person name="Kumar R."/>
            <person name="Singh D."/>
            <person name="Swarnkar M.K."/>
            <person name="Singh A.K."/>
            <person name="Kumar S."/>
        </authorList>
    </citation>
    <scope>NUCLEOTIDE SEQUENCE [LARGE SCALE GENOMIC DNA]</scope>
    <source>
        <strain evidence="18">ERGS4:06</strain>
    </source>
</reference>
<dbReference type="SMART" id="SM00898">
    <property type="entry name" value="Fapy_DNA_glyco"/>
    <property type="match status" value="1"/>
</dbReference>
<feature type="domain" description="FPG-type" evidence="15">
    <location>
        <begin position="330"/>
        <end position="364"/>
    </location>
</feature>
<feature type="domain" description="Formamidopyrimidine-DNA glycosylase catalytic" evidence="16">
    <location>
        <begin position="2"/>
        <end position="89"/>
    </location>
</feature>
<keyword evidence="11" id="KW-0456">Lyase</keyword>
<evidence type="ECO:0000256" key="11">
    <source>
        <dbReference type="ARBA" id="ARBA00023239"/>
    </source>
</evidence>
<dbReference type="InterPro" id="IPR000214">
    <property type="entry name" value="Znf_DNA_glyclase/AP_lyase"/>
</dbReference>
<evidence type="ECO:0000256" key="7">
    <source>
        <dbReference type="ARBA" id="ARBA00022801"/>
    </source>
</evidence>
<proteinExistence type="inferred from homology"/>
<dbReference type="Pfam" id="PF06827">
    <property type="entry name" value="zf-FPG_IleRS"/>
    <property type="match status" value="1"/>
</dbReference>
<protein>
    <recommendedName>
        <fullName evidence="3">DNA-(apurinic or apyrimidinic site) lyase</fullName>
        <ecNumber evidence="3">4.2.99.18</ecNumber>
    </recommendedName>
</protein>
<dbReference type="RefSeq" id="WP_062288191.1">
    <property type="nucleotide sequence ID" value="NZ_CP013200.1"/>
</dbReference>
<evidence type="ECO:0000256" key="3">
    <source>
        <dbReference type="ARBA" id="ARBA00012720"/>
    </source>
</evidence>
<dbReference type="InterPro" id="IPR010663">
    <property type="entry name" value="Znf_FPG/IleRS"/>
</dbReference>
<evidence type="ECO:0000256" key="2">
    <source>
        <dbReference type="ARBA" id="ARBA00009409"/>
    </source>
</evidence>
<dbReference type="GO" id="GO:0000703">
    <property type="term" value="F:oxidized pyrimidine nucleobase lesion DNA N-glycosylase activity"/>
    <property type="evidence" value="ECO:0007669"/>
    <property type="project" value="TreeGrafter"/>
</dbReference>
<dbReference type="GO" id="GO:0006284">
    <property type="term" value="P:base-excision repair"/>
    <property type="evidence" value="ECO:0007669"/>
    <property type="project" value="InterPro"/>
</dbReference>